<dbReference type="Gene3D" id="1.20.1110.10">
    <property type="entry name" value="Calcium-transporting ATPase, transmembrane domain"/>
    <property type="match status" value="1"/>
</dbReference>
<dbReference type="Pfam" id="PF00702">
    <property type="entry name" value="Hydrolase"/>
    <property type="match status" value="1"/>
</dbReference>
<dbReference type="GO" id="GO:0005886">
    <property type="term" value="C:plasma membrane"/>
    <property type="evidence" value="ECO:0007669"/>
    <property type="project" value="UniProtKB-SubCell"/>
</dbReference>
<dbReference type="PRINTS" id="PR00120">
    <property type="entry name" value="HATPASE"/>
</dbReference>
<dbReference type="Gene3D" id="3.40.50.1000">
    <property type="entry name" value="HAD superfamily/HAD-like"/>
    <property type="match status" value="1"/>
</dbReference>
<evidence type="ECO:0000256" key="6">
    <source>
        <dbReference type="ARBA" id="ARBA00022741"/>
    </source>
</evidence>
<dbReference type="SUPFAM" id="SSF81665">
    <property type="entry name" value="Calcium ATPase, transmembrane domain M"/>
    <property type="match status" value="1"/>
</dbReference>
<keyword evidence="12" id="KW-0406">Ion transport</keyword>
<organism evidence="14">
    <name type="scientific">Rhodosorus marinus</name>
    <dbReference type="NCBI Taxonomy" id="101924"/>
    <lineage>
        <taxon>Eukaryota</taxon>
        <taxon>Rhodophyta</taxon>
        <taxon>Stylonematophyceae</taxon>
        <taxon>Stylonematales</taxon>
        <taxon>Stylonemataceae</taxon>
        <taxon>Rhodosorus</taxon>
    </lineage>
</organism>
<dbReference type="NCBIfam" id="TIGR01494">
    <property type="entry name" value="ATPase_P-type"/>
    <property type="match status" value="2"/>
</dbReference>
<dbReference type="InterPro" id="IPR001757">
    <property type="entry name" value="P_typ_ATPase"/>
</dbReference>
<evidence type="ECO:0000256" key="12">
    <source>
        <dbReference type="RuleBase" id="RU362083"/>
    </source>
</evidence>
<feature type="domain" description="Cation-transporting P-type ATPase N-terminal" evidence="13">
    <location>
        <begin position="15"/>
        <end position="84"/>
    </location>
</feature>
<keyword evidence="12" id="KW-0375">Hydrogen ion transport</keyword>
<dbReference type="EC" id="7.1.2.1" evidence="12"/>
<dbReference type="NCBIfam" id="TIGR01647">
    <property type="entry name" value="ATPase-IIIA_H"/>
    <property type="match status" value="1"/>
</dbReference>
<feature type="transmembrane region" description="Helical" evidence="12">
    <location>
        <begin position="714"/>
        <end position="736"/>
    </location>
</feature>
<dbReference type="PROSITE" id="PS00154">
    <property type="entry name" value="ATPASE_E1_E2"/>
    <property type="match status" value="1"/>
</dbReference>
<dbReference type="InterPro" id="IPR008250">
    <property type="entry name" value="ATPase_P-typ_transduc_dom_A_sf"/>
</dbReference>
<accession>A0A7S0G6Q9</accession>
<evidence type="ECO:0000256" key="7">
    <source>
        <dbReference type="ARBA" id="ARBA00022840"/>
    </source>
</evidence>
<evidence type="ECO:0000256" key="5">
    <source>
        <dbReference type="ARBA" id="ARBA00022723"/>
    </source>
</evidence>
<dbReference type="EMBL" id="HBEK01021268">
    <property type="protein sequence ID" value="CAD8401598.1"/>
    <property type="molecule type" value="Transcribed_RNA"/>
</dbReference>
<keyword evidence="10 12" id="KW-1133">Transmembrane helix</keyword>
<feature type="transmembrane region" description="Helical" evidence="12">
    <location>
        <begin position="797"/>
        <end position="818"/>
    </location>
</feature>
<dbReference type="SUPFAM" id="SSF81653">
    <property type="entry name" value="Calcium ATPase, transduction domain A"/>
    <property type="match status" value="1"/>
</dbReference>
<keyword evidence="7 12" id="KW-0067">ATP-binding</keyword>
<evidence type="ECO:0000313" key="14">
    <source>
        <dbReference type="EMBL" id="CAD8401598.1"/>
    </source>
</evidence>
<dbReference type="InterPro" id="IPR018303">
    <property type="entry name" value="ATPase_P-typ_P_site"/>
</dbReference>
<evidence type="ECO:0000256" key="11">
    <source>
        <dbReference type="ARBA" id="ARBA00023136"/>
    </source>
</evidence>
<dbReference type="Gene3D" id="2.70.150.10">
    <property type="entry name" value="Calcium-transporting ATPase, cytoplasmic transduction domain A"/>
    <property type="match status" value="1"/>
</dbReference>
<dbReference type="AlphaFoldDB" id="A0A7S0G6Q9"/>
<protein>
    <recommendedName>
        <fullName evidence="12">Plasma membrane ATPase</fullName>
        <ecNumber evidence="12">7.1.2.1</ecNumber>
    </recommendedName>
</protein>
<evidence type="ECO:0000256" key="10">
    <source>
        <dbReference type="ARBA" id="ARBA00022989"/>
    </source>
</evidence>
<evidence type="ECO:0000259" key="13">
    <source>
        <dbReference type="SMART" id="SM00831"/>
    </source>
</evidence>
<keyword evidence="11 12" id="KW-0472">Membrane</keyword>
<dbReference type="SFLD" id="SFLDF00027">
    <property type="entry name" value="p-type_atpase"/>
    <property type="match status" value="1"/>
</dbReference>
<dbReference type="SFLD" id="SFLDS00003">
    <property type="entry name" value="Haloacid_Dehalogenase"/>
    <property type="match status" value="1"/>
</dbReference>
<dbReference type="GO" id="GO:0046872">
    <property type="term" value="F:metal ion binding"/>
    <property type="evidence" value="ECO:0007669"/>
    <property type="project" value="UniProtKB-KW"/>
</dbReference>
<keyword evidence="3" id="KW-0597">Phosphoprotein</keyword>
<dbReference type="InterPro" id="IPR023299">
    <property type="entry name" value="ATPase_P-typ_cyto_dom_N"/>
</dbReference>
<evidence type="ECO:0000256" key="2">
    <source>
        <dbReference type="ARBA" id="ARBA00008804"/>
    </source>
</evidence>
<dbReference type="SUPFAM" id="SSF56784">
    <property type="entry name" value="HAD-like"/>
    <property type="match status" value="1"/>
</dbReference>
<keyword evidence="8 12" id="KW-0460">Magnesium</keyword>
<dbReference type="GO" id="GO:0008553">
    <property type="term" value="F:P-type proton-exporting transporter activity"/>
    <property type="evidence" value="ECO:0007669"/>
    <property type="project" value="UniProtKB-UniRule"/>
</dbReference>
<feature type="transmembrane region" description="Helical" evidence="12">
    <location>
        <begin position="92"/>
        <end position="111"/>
    </location>
</feature>
<feature type="transmembrane region" description="Helical" evidence="12">
    <location>
        <begin position="60"/>
        <end position="86"/>
    </location>
</feature>
<dbReference type="GO" id="GO:0120029">
    <property type="term" value="P:proton export across plasma membrane"/>
    <property type="evidence" value="ECO:0007669"/>
    <property type="project" value="UniProtKB-UniRule"/>
</dbReference>
<dbReference type="PRINTS" id="PR00119">
    <property type="entry name" value="CATATPASE"/>
</dbReference>
<dbReference type="InterPro" id="IPR044492">
    <property type="entry name" value="P_typ_ATPase_HD_dom"/>
</dbReference>
<feature type="transmembrane region" description="Helical" evidence="12">
    <location>
        <begin position="830"/>
        <end position="849"/>
    </location>
</feature>
<dbReference type="InterPro" id="IPR023214">
    <property type="entry name" value="HAD_sf"/>
</dbReference>
<dbReference type="Pfam" id="PF00122">
    <property type="entry name" value="E1-E2_ATPase"/>
    <property type="match status" value="1"/>
</dbReference>
<name>A0A7S0G6Q9_9RHOD</name>
<evidence type="ECO:0000256" key="3">
    <source>
        <dbReference type="ARBA" id="ARBA00022553"/>
    </source>
</evidence>
<dbReference type="InterPro" id="IPR004014">
    <property type="entry name" value="ATPase_P-typ_cation-transptr_N"/>
</dbReference>
<evidence type="ECO:0000256" key="1">
    <source>
        <dbReference type="ARBA" id="ARBA00004141"/>
    </source>
</evidence>
<dbReference type="InterPro" id="IPR036412">
    <property type="entry name" value="HAD-like_sf"/>
</dbReference>
<comment type="subcellular location">
    <subcellularLocation>
        <location evidence="12">Cell membrane</location>
        <topology evidence="12">Multi-pass membrane protein</topology>
    </subcellularLocation>
    <subcellularLocation>
        <location evidence="1">Membrane</location>
        <topology evidence="1">Multi-pass membrane protein</topology>
    </subcellularLocation>
</comment>
<dbReference type="InterPro" id="IPR023298">
    <property type="entry name" value="ATPase_P-typ_TM_dom_sf"/>
</dbReference>
<dbReference type="Gene3D" id="3.40.1110.10">
    <property type="entry name" value="Calcium-transporting ATPase, cytoplasmic domain N"/>
    <property type="match status" value="1"/>
</dbReference>
<sequence>MVITSIDLGSLDEKMELQVSPDDLKVDPEFGLTDDEARARMEAIGPNELPKKKRNKFMQFLSFFMNPLSYIMELAAILAISVTAIGGNVPDYPDFIGIVFLLVVNATIGFVEETKAGDAVDALMASLSPEAKVKRNGEWKSIEARELVPGDIVAIKLGDIVPADAKVIAGENVKADQSAMTGESLPVSKEKGDLLYSGCVIKMGECEALVVATGPATFFGRAAALVDEGGPSNHFQIVLVRIGLFCVGLITVFTIAIIIVMWPVFQYSFNRGINNVLVLLIGGVPIAMPTVLSVTMSVGAHSLAKFKAIVTRITAVEEMAGMDILCSDKTGTLTKNKLEINLEMLISYVKEYTVHDVMLMAARAARTENQDAIDFAIVNQLSEPSEARKDIKEVHFMPFDPISKRTQITYVDDATGKTMRSSKGAPQIIRDMCKAEGDFKKDIDQAIDDFAGSGYRALGVCVAEVPEGTTSEELPDCDWTFIGMIPIYDPPRDDSAETIQRALDLGVQVKMITGDQLAIGKETARLLGMGTNMYNADILSAEKKREVEMTTGQTMAEVLEGCDGVAGVMPEDKYEIVKELIANGHVVGMTGDGVNDAPALKRANIGVAVADATDAARSAADIVLTESGLSVIITAIIGARKIFQRMKNYALLATATTVRVVVSFSILIFAWKYDQPPFLVLLLALLNDGTIMTISTDRVQPSKVPDQWRLGEIFFVAVTMGLYLTISTLLFFHIVFETDFPQTLGLEAPWLDPESSDFRNPNAFMLHSLVYMQVSISGQALIFSTRSTTFWFMERPSVLLMLAFVTAQLICTFLGVYADFGFTQISGVGWGWAAFVWVYNLCWFVPIDIPKHFAKALLHPETWLKNRKAHFRGAKRTDPFRRNSISSVGVDAARQRASIESTLTAQHRNSLNLTIRELEQKKYR</sequence>
<dbReference type="CDD" id="cd02076">
    <property type="entry name" value="P-type_ATPase_H"/>
    <property type="match status" value="1"/>
</dbReference>
<evidence type="ECO:0000256" key="8">
    <source>
        <dbReference type="ARBA" id="ARBA00022842"/>
    </source>
</evidence>
<feature type="transmembrane region" description="Helical" evidence="12">
    <location>
        <begin position="242"/>
        <end position="265"/>
    </location>
</feature>
<dbReference type="SFLD" id="SFLDG00002">
    <property type="entry name" value="C1.7:_P-type_atpase_like"/>
    <property type="match status" value="1"/>
</dbReference>
<feature type="transmembrane region" description="Helical" evidence="12">
    <location>
        <begin position="277"/>
        <end position="298"/>
    </location>
</feature>
<keyword evidence="6 12" id="KW-0547">Nucleotide-binding</keyword>
<feature type="transmembrane region" description="Helical" evidence="12">
    <location>
        <begin position="649"/>
        <end position="671"/>
    </location>
</feature>
<dbReference type="GO" id="GO:0005524">
    <property type="term" value="F:ATP binding"/>
    <property type="evidence" value="ECO:0007669"/>
    <property type="project" value="UniProtKB-UniRule"/>
</dbReference>
<reference evidence="14" key="1">
    <citation type="submission" date="2021-01" db="EMBL/GenBank/DDBJ databases">
        <authorList>
            <person name="Corre E."/>
            <person name="Pelletier E."/>
            <person name="Niang G."/>
            <person name="Scheremetjew M."/>
            <person name="Finn R."/>
            <person name="Kale V."/>
            <person name="Holt S."/>
            <person name="Cochrane G."/>
            <person name="Meng A."/>
            <person name="Brown T."/>
            <person name="Cohen L."/>
        </authorList>
    </citation>
    <scope>NUCLEOTIDE SEQUENCE</scope>
    <source>
        <strain evidence="14">UTEX LB 2760</strain>
    </source>
</reference>
<proteinExistence type="inferred from homology"/>
<dbReference type="GO" id="GO:0016887">
    <property type="term" value="F:ATP hydrolysis activity"/>
    <property type="evidence" value="ECO:0007669"/>
    <property type="project" value="InterPro"/>
</dbReference>
<dbReference type="FunFam" id="2.70.150.10:FF:000042">
    <property type="entry name" value="Plasma membrane ATPase"/>
    <property type="match status" value="1"/>
</dbReference>
<keyword evidence="5" id="KW-0479">Metal-binding</keyword>
<comment type="similarity">
    <text evidence="2 12">Belongs to the cation transport ATPase (P-type) (TC 3.A.3) family. Type IIIA subfamily.</text>
</comment>
<keyword evidence="4 12" id="KW-0812">Transmembrane</keyword>
<dbReference type="FunFam" id="3.40.1110.10:FF:000005">
    <property type="entry name" value="Plasma membrane ATPase"/>
    <property type="match status" value="1"/>
</dbReference>
<evidence type="ECO:0000256" key="4">
    <source>
        <dbReference type="ARBA" id="ARBA00022692"/>
    </source>
</evidence>
<dbReference type="InterPro" id="IPR006534">
    <property type="entry name" value="P-type_ATPase_IIIA"/>
</dbReference>
<dbReference type="Pfam" id="PF00690">
    <property type="entry name" value="Cation_ATPase_N"/>
    <property type="match status" value="1"/>
</dbReference>
<evidence type="ECO:0000256" key="9">
    <source>
        <dbReference type="ARBA" id="ARBA00022967"/>
    </source>
</evidence>
<comment type="catalytic activity">
    <reaction evidence="12">
        <text>ATP + H2O + H(+)(in) = ADP + phosphate + 2 H(+)(out)</text>
        <dbReference type="Rhea" id="RHEA:20852"/>
        <dbReference type="ChEBI" id="CHEBI:15377"/>
        <dbReference type="ChEBI" id="CHEBI:15378"/>
        <dbReference type="ChEBI" id="CHEBI:30616"/>
        <dbReference type="ChEBI" id="CHEBI:43474"/>
        <dbReference type="ChEBI" id="CHEBI:456216"/>
        <dbReference type="EC" id="7.1.2.1"/>
    </reaction>
</comment>
<dbReference type="FunFam" id="3.40.50.1000:FF:000211">
    <property type="entry name" value="Plasma membrane ATPase"/>
    <property type="match status" value="1"/>
</dbReference>
<keyword evidence="12" id="KW-0813">Transport</keyword>
<dbReference type="PANTHER" id="PTHR42861">
    <property type="entry name" value="CALCIUM-TRANSPORTING ATPASE"/>
    <property type="match status" value="1"/>
</dbReference>
<dbReference type="InterPro" id="IPR059000">
    <property type="entry name" value="ATPase_P-type_domA"/>
</dbReference>
<keyword evidence="9 12" id="KW-1278">Translocase</keyword>
<dbReference type="SMART" id="SM00831">
    <property type="entry name" value="Cation_ATPase_N"/>
    <property type="match status" value="1"/>
</dbReference>
<gene>
    <name evidence="14" type="ORF">RMAR0315_LOCUS11602</name>
</gene>